<dbReference type="CDD" id="cd05466">
    <property type="entry name" value="PBP2_LTTR_substrate"/>
    <property type="match status" value="1"/>
</dbReference>
<keyword evidence="3" id="KW-0238">DNA-binding</keyword>
<protein>
    <submittedName>
        <fullName evidence="6">LysR family transcriptional regulator</fullName>
    </submittedName>
</protein>
<dbReference type="RefSeq" id="WP_158946721.1">
    <property type="nucleotide sequence ID" value="NZ_CP046400.1"/>
</dbReference>
<dbReference type="InterPro" id="IPR000847">
    <property type="entry name" value="LysR_HTH_N"/>
</dbReference>
<reference evidence="6 7" key="1">
    <citation type="submission" date="2019-11" db="EMBL/GenBank/DDBJ databases">
        <authorList>
            <person name="Zheng R.K."/>
            <person name="Sun C.M."/>
        </authorList>
    </citation>
    <scope>NUCLEOTIDE SEQUENCE [LARGE SCALE GENOMIC DNA]</scope>
    <source>
        <strain evidence="6 7">SRB007</strain>
    </source>
</reference>
<feature type="domain" description="HTH lysR-type" evidence="5">
    <location>
        <begin position="1"/>
        <end position="58"/>
    </location>
</feature>
<dbReference type="GO" id="GO:0000976">
    <property type="term" value="F:transcription cis-regulatory region binding"/>
    <property type="evidence" value="ECO:0007669"/>
    <property type="project" value="TreeGrafter"/>
</dbReference>
<dbReference type="Gene3D" id="3.40.190.290">
    <property type="match status" value="1"/>
</dbReference>
<dbReference type="InterPro" id="IPR005119">
    <property type="entry name" value="LysR_subst-bd"/>
</dbReference>
<evidence type="ECO:0000256" key="4">
    <source>
        <dbReference type="ARBA" id="ARBA00023163"/>
    </source>
</evidence>
<keyword evidence="4" id="KW-0804">Transcription</keyword>
<dbReference type="PANTHER" id="PTHR30126:SF40">
    <property type="entry name" value="HTH-TYPE TRANSCRIPTIONAL REGULATOR GLTR"/>
    <property type="match status" value="1"/>
</dbReference>
<dbReference type="FunFam" id="1.10.10.10:FF:000001">
    <property type="entry name" value="LysR family transcriptional regulator"/>
    <property type="match status" value="1"/>
</dbReference>
<dbReference type="InterPro" id="IPR036390">
    <property type="entry name" value="WH_DNA-bd_sf"/>
</dbReference>
<organism evidence="6 7">
    <name type="scientific">Pseudodesulfovibrio cashew</name>
    <dbReference type="NCBI Taxonomy" id="2678688"/>
    <lineage>
        <taxon>Bacteria</taxon>
        <taxon>Pseudomonadati</taxon>
        <taxon>Thermodesulfobacteriota</taxon>
        <taxon>Desulfovibrionia</taxon>
        <taxon>Desulfovibrionales</taxon>
        <taxon>Desulfovibrionaceae</taxon>
    </lineage>
</organism>
<dbReference type="Pfam" id="PF03466">
    <property type="entry name" value="LysR_substrate"/>
    <property type="match status" value="1"/>
</dbReference>
<dbReference type="Proteomes" id="UP000428328">
    <property type="component" value="Chromosome"/>
</dbReference>
<comment type="similarity">
    <text evidence="1">Belongs to the LysR transcriptional regulatory family.</text>
</comment>
<evidence type="ECO:0000259" key="5">
    <source>
        <dbReference type="PROSITE" id="PS50931"/>
    </source>
</evidence>
<keyword evidence="2" id="KW-0805">Transcription regulation</keyword>
<dbReference type="PROSITE" id="PS50931">
    <property type="entry name" value="HTH_LYSR"/>
    <property type="match status" value="1"/>
</dbReference>
<dbReference type="PRINTS" id="PR00039">
    <property type="entry name" value="HTHLYSR"/>
</dbReference>
<dbReference type="GO" id="GO:0003700">
    <property type="term" value="F:DNA-binding transcription factor activity"/>
    <property type="evidence" value="ECO:0007669"/>
    <property type="project" value="InterPro"/>
</dbReference>
<keyword evidence="7" id="KW-1185">Reference proteome</keyword>
<dbReference type="PANTHER" id="PTHR30126">
    <property type="entry name" value="HTH-TYPE TRANSCRIPTIONAL REGULATOR"/>
    <property type="match status" value="1"/>
</dbReference>
<evidence type="ECO:0000256" key="1">
    <source>
        <dbReference type="ARBA" id="ARBA00009437"/>
    </source>
</evidence>
<evidence type="ECO:0000256" key="3">
    <source>
        <dbReference type="ARBA" id="ARBA00023125"/>
    </source>
</evidence>
<dbReference type="Pfam" id="PF00126">
    <property type="entry name" value="HTH_1"/>
    <property type="match status" value="1"/>
</dbReference>
<dbReference type="SUPFAM" id="SSF53850">
    <property type="entry name" value="Periplasmic binding protein-like II"/>
    <property type="match status" value="1"/>
</dbReference>
<dbReference type="KEGG" id="psel:GM415_04960"/>
<evidence type="ECO:0000313" key="7">
    <source>
        <dbReference type="Proteomes" id="UP000428328"/>
    </source>
</evidence>
<sequence>MELYQLKTFVAVAEEGNLTRAAERVFASQPAVSAHIKALEEELGLPLFVRTPRGMQLTDIGKGLKLKADSILLAAADMLDQANRFRKDLTGDLSVALNTDSEFLRISALVTTLAETHPGLMLKFHLSSSHRILKDLRDRRIDAGFSFFENHYAEVEVLKLKTMPVRIVAPAAWAARVEGKSVDQLAELPWIKPHDDCPFMQVMNGVFEDSGIIMDQCIGADSEDIIRELVAAGKGLSLIKEHDALNMVRAGTAVICETGPELSLNINFCYAKTRRNDPLIQALLDAVAAVWQDGDAVEAE</sequence>
<dbReference type="EMBL" id="CP046400">
    <property type="protein sequence ID" value="QGY39495.1"/>
    <property type="molecule type" value="Genomic_DNA"/>
</dbReference>
<proteinExistence type="inferred from homology"/>
<dbReference type="SUPFAM" id="SSF46785">
    <property type="entry name" value="Winged helix' DNA-binding domain"/>
    <property type="match status" value="1"/>
</dbReference>
<evidence type="ECO:0000256" key="2">
    <source>
        <dbReference type="ARBA" id="ARBA00023015"/>
    </source>
</evidence>
<evidence type="ECO:0000313" key="6">
    <source>
        <dbReference type="EMBL" id="QGY39495.1"/>
    </source>
</evidence>
<name>A0A6I6JA09_9BACT</name>
<dbReference type="AlphaFoldDB" id="A0A6I6JA09"/>
<dbReference type="Gene3D" id="1.10.10.10">
    <property type="entry name" value="Winged helix-like DNA-binding domain superfamily/Winged helix DNA-binding domain"/>
    <property type="match status" value="1"/>
</dbReference>
<gene>
    <name evidence="6" type="ORF">GM415_04960</name>
</gene>
<dbReference type="InterPro" id="IPR036388">
    <property type="entry name" value="WH-like_DNA-bd_sf"/>
</dbReference>
<accession>A0A6I6JA09</accession>